<feature type="non-terminal residue" evidence="2">
    <location>
        <position position="84"/>
    </location>
</feature>
<name>A0AAN8WPR7_HALRR</name>
<feature type="region of interest" description="Disordered" evidence="1">
    <location>
        <begin position="55"/>
        <end position="84"/>
    </location>
</feature>
<protein>
    <submittedName>
        <fullName evidence="2">Uncharacterized protein</fullName>
    </submittedName>
</protein>
<dbReference type="AlphaFoldDB" id="A0AAN8WPR7"/>
<dbReference type="Proteomes" id="UP001381693">
    <property type="component" value="Unassembled WGS sequence"/>
</dbReference>
<sequence>MIWAAFFAAEGVKTPKKVHLQNKPKGFTVENGCNVTGREASRDSLGIVLEDEKEKVQRGKVRQHDEARHSSDGVSPWITSYAGK</sequence>
<evidence type="ECO:0000313" key="2">
    <source>
        <dbReference type="EMBL" id="KAK7070051.1"/>
    </source>
</evidence>
<gene>
    <name evidence="2" type="ORF">SK128_020438</name>
</gene>
<evidence type="ECO:0000313" key="3">
    <source>
        <dbReference type="Proteomes" id="UP001381693"/>
    </source>
</evidence>
<organism evidence="2 3">
    <name type="scientific">Halocaridina rubra</name>
    <name type="common">Hawaiian red shrimp</name>
    <dbReference type="NCBI Taxonomy" id="373956"/>
    <lineage>
        <taxon>Eukaryota</taxon>
        <taxon>Metazoa</taxon>
        <taxon>Ecdysozoa</taxon>
        <taxon>Arthropoda</taxon>
        <taxon>Crustacea</taxon>
        <taxon>Multicrustacea</taxon>
        <taxon>Malacostraca</taxon>
        <taxon>Eumalacostraca</taxon>
        <taxon>Eucarida</taxon>
        <taxon>Decapoda</taxon>
        <taxon>Pleocyemata</taxon>
        <taxon>Caridea</taxon>
        <taxon>Atyoidea</taxon>
        <taxon>Atyidae</taxon>
        <taxon>Halocaridina</taxon>
    </lineage>
</organism>
<keyword evidence="3" id="KW-1185">Reference proteome</keyword>
<evidence type="ECO:0000256" key="1">
    <source>
        <dbReference type="SAM" id="MobiDB-lite"/>
    </source>
</evidence>
<accession>A0AAN8WPR7</accession>
<dbReference type="EMBL" id="JAXCGZ010015579">
    <property type="protein sequence ID" value="KAK7070051.1"/>
    <property type="molecule type" value="Genomic_DNA"/>
</dbReference>
<proteinExistence type="predicted"/>
<reference evidence="2 3" key="1">
    <citation type="submission" date="2023-11" db="EMBL/GenBank/DDBJ databases">
        <title>Halocaridina rubra genome assembly.</title>
        <authorList>
            <person name="Smith C."/>
        </authorList>
    </citation>
    <scope>NUCLEOTIDE SEQUENCE [LARGE SCALE GENOMIC DNA]</scope>
    <source>
        <strain evidence="2">EP-1</strain>
        <tissue evidence="2">Whole</tissue>
    </source>
</reference>
<feature type="compositionally biased region" description="Basic and acidic residues" evidence="1">
    <location>
        <begin position="55"/>
        <end position="71"/>
    </location>
</feature>
<comment type="caution">
    <text evidence="2">The sequence shown here is derived from an EMBL/GenBank/DDBJ whole genome shotgun (WGS) entry which is preliminary data.</text>
</comment>